<comment type="caution">
    <text evidence="2">The sequence shown here is derived from an EMBL/GenBank/DDBJ whole genome shotgun (WGS) entry which is preliminary data.</text>
</comment>
<name>A0A133XH73_9RHOO</name>
<evidence type="ECO:0000259" key="1">
    <source>
        <dbReference type="Pfam" id="PF00582"/>
    </source>
</evidence>
<evidence type="ECO:0000313" key="3">
    <source>
        <dbReference type="Proteomes" id="UP000070186"/>
    </source>
</evidence>
<keyword evidence="3" id="KW-1185">Reference proteome</keyword>
<gene>
    <name evidence="2" type="ORF">AT959_13165</name>
</gene>
<dbReference type="CDD" id="cd00293">
    <property type="entry name" value="USP-like"/>
    <property type="match status" value="1"/>
</dbReference>
<dbReference type="InterPro" id="IPR014729">
    <property type="entry name" value="Rossmann-like_a/b/a_fold"/>
</dbReference>
<dbReference type="SUPFAM" id="SSF52402">
    <property type="entry name" value="Adenine nucleotide alpha hydrolases-like"/>
    <property type="match status" value="1"/>
</dbReference>
<dbReference type="STRING" id="281362.AT959_13165"/>
<protein>
    <recommendedName>
        <fullName evidence="1">UspA domain-containing protein</fullName>
    </recommendedName>
</protein>
<dbReference type="Proteomes" id="UP000070186">
    <property type="component" value="Unassembled WGS sequence"/>
</dbReference>
<dbReference type="Gene3D" id="3.40.50.620">
    <property type="entry name" value="HUPs"/>
    <property type="match status" value="1"/>
</dbReference>
<evidence type="ECO:0000313" key="2">
    <source>
        <dbReference type="EMBL" id="KXB30297.1"/>
    </source>
</evidence>
<proteinExistence type="predicted"/>
<organism evidence="2 3">
    <name type="scientific">Dechloromonas denitrificans</name>
    <dbReference type="NCBI Taxonomy" id="281362"/>
    <lineage>
        <taxon>Bacteria</taxon>
        <taxon>Pseudomonadati</taxon>
        <taxon>Pseudomonadota</taxon>
        <taxon>Betaproteobacteria</taxon>
        <taxon>Rhodocyclales</taxon>
        <taxon>Azonexaceae</taxon>
        <taxon>Dechloromonas</taxon>
    </lineage>
</organism>
<dbReference type="AlphaFoldDB" id="A0A133XH73"/>
<reference evidence="2 3" key="1">
    <citation type="submission" date="2015-12" db="EMBL/GenBank/DDBJ databases">
        <title>Nitrous oxide reduction kinetics distinguish bacteria harboring typical versus atypical NosZ.</title>
        <authorList>
            <person name="Yoon S."/>
            <person name="Nissen S."/>
            <person name="Park D."/>
            <person name="Sanford R.A."/>
            <person name="Loeffler F.E."/>
        </authorList>
    </citation>
    <scope>NUCLEOTIDE SEQUENCE [LARGE SCALE GENOMIC DNA]</scope>
    <source>
        <strain evidence="2 3">ATCC BAA-841</strain>
    </source>
</reference>
<feature type="domain" description="UspA" evidence="1">
    <location>
        <begin position="20"/>
        <end position="129"/>
    </location>
</feature>
<dbReference type="InterPro" id="IPR006016">
    <property type="entry name" value="UspA"/>
</dbReference>
<dbReference type="EMBL" id="LODL01000021">
    <property type="protein sequence ID" value="KXB30297.1"/>
    <property type="molecule type" value="Genomic_DNA"/>
</dbReference>
<accession>A0A133XH73</accession>
<sequence length="163" mass="17618">MGDLSIMKNLHSVAPGSGLKLLIPIDASAESAWSLRYAIECARAGVAVEVCLLHVAEPVRNWEVLRFYTEAEVSQYFQERAAIFLEAAANTLRDAGIPSQCYFRESEAVAGIIDLAEELNCSAIVVPSTYCLGLFPAGLGRRLRQRHGTVPLTLVLADGSPEA</sequence>
<dbReference type="Pfam" id="PF00582">
    <property type="entry name" value="Usp"/>
    <property type="match status" value="1"/>
</dbReference>